<feature type="transmembrane region" description="Helical" evidence="5">
    <location>
        <begin position="91"/>
        <end position="114"/>
    </location>
</feature>
<dbReference type="InterPro" id="IPR009571">
    <property type="entry name" value="SUR7/Rim9-like_fungi"/>
</dbReference>
<comment type="subcellular location">
    <subcellularLocation>
        <location evidence="1">Membrane</location>
        <topology evidence="1">Multi-pass membrane protein</topology>
    </subcellularLocation>
</comment>
<feature type="transmembrane region" description="Helical" evidence="5">
    <location>
        <begin position="126"/>
        <end position="152"/>
    </location>
</feature>
<keyword evidence="7" id="KW-1185">Reference proteome</keyword>
<evidence type="ECO:0000256" key="3">
    <source>
        <dbReference type="ARBA" id="ARBA00022989"/>
    </source>
</evidence>
<evidence type="ECO:0000313" key="6">
    <source>
        <dbReference type="EMBL" id="CAB4256669.1"/>
    </source>
</evidence>
<dbReference type="Proteomes" id="UP000644660">
    <property type="component" value="Unassembled WGS sequence"/>
</dbReference>
<name>A0A8H2VJ80_9SACH</name>
<keyword evidence="3 5" id="KW-1133">Transmembrane helix</keyword>
<dbReference type="GO" id="GO:0005886">
    <property type="term" value="C:plasma membrane"/>
    <property type="evidence" value="ECO:0007669"/>
    <property type="project" value="InterPro"/>
</dbReference>
<dbReference type="AlphaFoldDB" id="A0A8H2VJ80"/>
<dbReference type="InterPro" id="IPR051380">
    <property type="entry name" value="pH-response_reg_palI/RIM9"/>
</dbReference>
<dbReference type="RefSeq" id="XP_041408513.1">
    <property type="nucleotide sequence ID" value="XM_041552579.1"/>
</dbReference>
<comment type="caution">
    <text evidence="6">The sequence shown here is derived from an EMBL/GenBank/DDBJ whole genome shotgun (WGS) entry which is preliminary data.</text>
</comment>
<sequence>MRSILSTEQVLLILSLGVAVSHVFPVISTPVTHITIASFMDFTYGVWGWCYTRQLPAKLVLCTKRHIGYRYLNTHVYGDILLLPSESKYSISRLLVVHIIALFNSIVLAAMIALIAGTTYGNSSQFVLAAALVSLPLFIFSLFSFLVDILLFATHLDWPGWLMLMDTVVMAFVCSLLWSLRRTVSMRNYETLHASQRYPMQQYPLPQMDQYLLPRDTDPLDEPVSSYKTDNH</sequence>
<dbReference type="GO" id="GO:0035838">
    <property type="term" value="C:growing cell tip"/>
    <property type="evidence" value="ECO:0007669"/>
    <property type="project" value="TreeGrafter"/>
</dbReference>
<dbReference type="EMBL" id="CAEFZW010000011">
    <property type="protein sequence ID" value="CAB4256669.1"/>
    <property type="molecule type" value="Genomic_DNA"/>
</dbReference>
<evidence type="ECO:0000256" key="2">
    <source>
        <dbReference type="ARBA" id="ARBA00022692"/>
    </source>
</evidence>
<organism evidence="6 7">
    <name type="scientific">Maudiozyma barnettii</name>
    <dbReference type="NCBI Taxonomy" id="61262"/>
    <lineage>
        <taxon>Eukaryota</taxon>
        <taxon>Fungi</taxon>
        <taxon>Dikarya</taxon>
        <taxon>Ascomycota</taxon>
        <taxon>Saccharomycotina</taxon>
        <taxon>Saccharomycetes</taxon>
        <taxon>Saccharomycetales</taxon>
        <taxon>Saccharomycetaceae</taxon>
        <taxon>Maudiozyma</taxon>
    </lineage>
</organism>
<dbReference type="GeneID" id="64859758"/>
<evidence type="ECO:0000256" key="5">
    <source>
        <dbReference type="SAM" id="Phobius"/>
    </source>
</evidence>
<keyword evidence="2 5" id="KW-0812">Transmembrane</keyword>
<proteinExistence type="predicted"/>
<dbReference type="OrthoDB" id="2354757at2759"/>
<evidence type="ECO:0000256" key="1">
    <source>
        <dbReference type="ARBA" id="ARBA00004141"/>
    </source>
</evidence>
<dbReference type="GO" id="GO:0032153">
    <property type="term" value="C:cell division site"/>
    <property type="evidence" value="ECO:0007669"/>
    <property type="project" value="TreeGrafter"/>
</dbReference>
<dbReference type="Pfam" id="PF06687">
    <property type="entry name" value="SUR7"/>
    <property type="match status" value="1"/>
</dbReference>
<evidence type="ECO:0000256" key="4">
    <source>
        <dbReference type="ARBA" id="ARBA00023136"/>
    </source>
</evidence>
<evidence type="ECO:0000313" key="7">
    <source>
        <dbReference type="Proteomes" id="UP000644660"/>
    </source>
</evidence>
<accession>A0A8H2VJ80</accession>
<keyword evidence="4 5" id="KW-0472">Membrane</keyword>
<feature type="transmembrane region" description="Helical" evidence="5">
    <location>
        <begin position="158"/>
        <end position="180"/>
    </location>
</feature>
<protein>
    <recommendedName>
        <fullName evidence="8">PH-response regulator protein palI/RIM9</fullName>
    </recommendedName>
</protein>
<evidence type="ECO:0008006" key="8">
    <source>
        <dbReference type="Google" id="ProtNLM"/>
    </source>
</evidence>
<reference evidence="6 7" key="1">
    <citation type="submission" date="2020-05" db="EMBL/GenBank/DDBJ databases">
        <authorList>
            <person name="Casaregola S."/>
            <person name="Devillers H."/>
            <person name="Grondin C."/>
        </authorList>
    </citation>
    <scope>NUCLEOTIDE SEQUENCE [LARGE SCALE GENOMIC DNA]</scope>
    <source>
        <strain evidence="6 7">CLIB 1767</strain>
    </source>
</reference>
<dbReference type="PANTHER" id="PTHR28013">
    <property type="entry name" value="PROTEIN DCV1-RELATED"/>
    <property type="match status" value="1"/>
</dbReference>
<dbReference type="PANTHER" id="PTHR28013:SF3">
    <property type="entry name" value="PROTEIN DCV1-RELATED"/>
    <property type="match status" value="1"/>
</dbReference>
<gene>
    <name evidence="6" type="ORF">KABA2_11S00594</name>
</gene>